<accession>R1I8Q4</accession>
<organism evidence="1 2">
    <name type="scientific">Grimontia indica</name>
    <dbReference type="NCBI Taxonomy" id="1056512"/>
    <lineage>
        <taxon>Bacteria</taxon>
        <taxon>Pseudomonadati</taxon>
        <taxon>Pseudomonadota</taxon>
        <taxon>Gammaproteobacteria</taxon>
        <taxon>Vibrionales</taxon>
        <taxon>Vibrionaceae</taxon>
        <taxon>Grimontia</taxon>
    </lineage>
</organism>
<keyword evidence="2" id="KW-1185">Reference proteome</keyword>
<dbReference type="Proteomes" id="UP000011223">
    <property type="component" value="Unassembled WGS sequence"/>
</dbReference>
<evidence type="ECO:0000313" key="2">
    <source>
        <dbReference type="Proteomes" id="UP000011223"/>
    </source>
</evidence>
<evidence type="ECO:0000313" key="1">
    <source>
        <dbReference type="EMBL" id="EOD77076.1"/>
    </source>
</evidence>
<gene>
    <name evidence="1" type="ORF">D515_04696</name>
</gene>
<reference evidence="1 2" key="1">
    <citation type="journal article" date="2014" name="PLoS ONE">
        <title>Grimontia indica AK16(T), sp. nov., Isolated from a Seawater Sample Reports the Presence of Pathogenic Genes Similar to Vibrio Genus.</title>
        <authorList>
            <person name="Singh A."/>
            <person name="Vaidya B."/>
            <person name="Khatri I."/>
            <person name="Srinivas T.N."/>
            <person name="Subramanian S."/>
            <person name="Korpole S."/>
            <person name="Pinnaka A.K."/>
        </authorList>
    </citation>
    <scope>NUCLEOTIDE SEQUENCE [LARGE SCALE GENOMIC DNA]</scope>
    <source>
        <strain evidence="1 2">AK16</strain>
    </source>
</reference>
<dbReference type="AlphaFoldDB" id="R1I8Q4"/>
<name>R1I8Q4_9GAMM</name>
<comment type="caution">
    <text evidence="1">The sequence shown here is derived from an EMBL/GenBank/DDBJ whole genome shotgun (WGS) entry which is preliminary data.</text>
</comment>
<dbReference type="EMBL" id="ANFM02000072">
    <property type="protein sequence ID" value="EOD77076.1"/>
    <property type="molecule type" value="Genomic_DNA"/>
</dbReference>
<sequence length="65" mass="7515">MLREFPDDVYLSVATDTEAHEEEMYSVRLKKPIVINGIEKSDAEHLPARLANELFTKQEINNILK</sequence>
<proteinExistence type="predicted"/>
<protein>
    <submittedName>
        <fullName evidence="1">Uncharacterized protein</fullName>
    </submittedName>
</protein>